<keyword evidence="2" id="KW-0732">Signal</keyword>
<dbReference type="SUPFAM" id="SSF53474">
    <property type="entry name" value="alpha/beta-Hydrolases"/>
    <property type="match status" value="1"/>
</dbReference>
<dbReference type="OrthoDB" id="9809549at2"/>
<dbReference type="InterPro" id="IPR029058">
    <property type="entry name" value="AB_hydrolase_fold"/>
</dbReference>
<feature type="domain" description="Peptidase S9 prolyl oligopeptidase catalytic" evidence="3">
    <location>
        <begin position="81"/>
        <end position="295"/>
    </location>
</feature>
<dbReference type="PANTHER" id="PTHR43265">
    <property type="entry name" value="ESTERASE ESTD"/>
    <property type="match status" value="1"/>
</dbReference>
<dbReference type="InterPro" id="IPR053145">
    <property type="entry name" value="AB_hydrolase_Est10"/>
</dbReference>
<feature type="signal peptide" evidence="2">
    <location>
        <begin position="1"/>
        <end position="19"/>
    </location>
</feature>
<accession>A0A1N6G963</accession>
<dbReference type="RefSeq" id="WP_084560999.1">
    <property type="nucleotide sequence ID" value="NZ_FSRC01000002.1"/>
</dbReference>
<dbReference type="EMBL" id="FSRC01000002">
    <property type="protein sequence ID" value="SIO04034.1"/>
    <property type="molecule type" value="Genomic_DNA"/>
</dbReference>
<keyword evidence="5" id="KW-1185">Reference proteome</keyword>
<dbReference type="InterPro" id="IPR002471">
    <property type="entry name" value="Pept_S9_AS"/>
</dbReference>
<evidence type="ECO:0000313" key="5">
    <source>
        <dbReference type="Proteomes" id="UP000185221"/>
    </source>
</evidence>
<evidence type="ECO:0000259" key="3">
    <source>
        <dbReference type="Pfam" id="PF00326"/>
    </source>
</evidence>
<feature type="chain" id="PRO_5012342323" description="Peptidase S9 prolyl oligopeptidase catalytic domain-containing protein" evidence="2">
    <location>
        <begin position="20"/>
        <end position="318"/>
    </location>
</feature>
<dbReference type="GO" id="GO:0004252">
    <property type="term" value="F:serine-type endopeptidase activity"/>
    <property type="evidence" value="ECO:0007669"/>
    <property type="project" value="InterPro"/>
</dbReference>
<evidence type="ECO:0000256" key="2">
    <source>
        <dbReference type="SAM" id="SignalP"/>
    </source>
</evidence>
<dbReference type="Gene3D" id="3.40.50.1820">
    <property type="entry name" value="alpha/beta hydrolase"/>
    <property type="match status" value="1"/>
</dbReference>
<dbReference type="AlphaFoldDB" id="A0A1N6G963"/>
<dbReference type="GO" id="GO:0052689">
    <property type="term" value="F:carboxylic ester hydrolase activity"/>
    <property type="evidence" value="ECO:0007669"/>
    <property type="project" value="TreeGrafter"/>
</dbReference>
<dbReference type="STRING" id="226505.SAMN05444394_3062"/>
<evidence type="ECO:0000256" key="1">
    <source>
        <dbReference type="ARBA" id="ARBA00022801"/>
    </source>
</evidence>
<proteinExistence type="predicted"/>
<dbReference type="Pfam" id="PF00326">
    <property type="entry name" value="Peptidase_S9"/>
    <property type="match status" value="1"/>
</dbReference>
<dbReference type="PANTHER" id="PTHR43265:SF1">
    <property type="entry name" value="ESTERASE ESTD"/>
    <property type="match status" value="1"/>
</dbReference>
<dbReference type="PROSITE" id="PS00708">
    <property type="entry name" value="PRO_ENDOPEP_SER"/>
    <property type="match status" value="1"/>
</dbReference>
<dbReference type="Proteomes" id="UP000185221">
    <property type="component" value="Unassembled WGS sequence"/>
</dbReference>
<reference evidence="5" key="1">
    <citation type="submission" date="2016-11" db="EMBL/GenBank/DDBJ databases">
        <authorList>
            <person name="Varghese N."/>
            <person name="Submissions S."/>
        </authorList>
    </citation>
    <scope>NUCLEOTIDE SEQUENCE [LARGE SCALE GENOMIC DNA]</scope>
    <source>
        <strain evidence="5">DSM 15292</strain>
    </source>
</reference>
<gene>
    <name evidence="4" type="ORF">SAMN05444394_3062</name>
</gene>
<sequence>MKSILVILMGVLMSQVLVAQNRIASTVTFKSGNETIEGILIRPNQNEKVPAVVFQQGSGDHAFDGYEKEAWGPHKFYIEDVLLEQGYAILYCNKRGLGNSTGNWKNNDFYGRADDAYAAVEYLKSRDDIDASRIGVSGHSQGGWVAQIVASQHDDIAFVISLAGPTVGVTEQTAMYDSLMYLCNGFPEEKLGKKMEKYRKRKKTSATIGKTLPFIKSAYYWHLIIDYDHDEALKNLSTQTLLLFAEHDANVPPEQNIDHLNMLFDNDLPPNFTIKVMEGGQHGFYQVENRCVDWNTAEKQPFDPQFQNEIREWLKSLE</sequence>
<dbReference type="GO" id="GO:0006508">
    <property type="term" value="P:proteolysis"/>
    <property type="evidence" value="ECO:0007669"/>
    <property type="project" value="InterPro"/>
</dbReference>
<protein>
    <recommendedName>
        <fullName evidence="3">Peptidase S9 prolyl oligopeptidase catalytic domain-containing protein</fullName>
    </recommendedName>
</protein>
<dbReference type="InterPro" id="IPR001375">
    <property type="entry name" value="Peptidase_S9_cat"/>
</dbReference>
<organism evidence="4 5">
    <name type="scientific">Algoriphagus halophilus</name>
    <dbReference type="NCBI Taxonomy" id="226505"/>
    <lineage>
        <taxon>Bacteria</taxon>
        <taxon>Pseudomonadati</taxon>
        <taxon>Bacteroidota</taxon>
        <taxon>Cytophagia</taxon>
        <taxon>Cytophagales</taxon>
        <taxon>Cyclobacteriaceae</taxon>
        <taxon>Algoriphagus</taxon>
    </lineage>
</organism>
<evidence type="ECO:0000313" key="4">
    <source>
        <dbReference type="EMBL" id="SIO04034.1"/>
    </source>
</evidence>
<keyword evidence="1" id="KW-0378">Hydrolase</keyword>
<name>A0A1N6G963_9BACT</name>